<evidence type="ECO:0000259" key="2">
    <source>
        <dbReference type="Pfam" id="PF12937"/>
    </source>
</evidence>
<dbReference type="InterPro" id="IPR006553">
    <property type="entry name" value="Leu-rich_rpt_Cys-con_subtyp"/>
</dbReference>
<dbReference type="CDD" id="cd09917">
    <property type="entry name" value="F-box_SF"/>
    <property type="match status" value="1"/>
</dbReference>
<dbReference type="InterPro" id="IPR001810">
    <property type="entry name" value="F-box_dom"/>
</dbReference>
<dbReference type="Gene3D" id="3.80.10.10">
    <property type="entry name" value="Ribonuclease Inhibitor"/>
    <property type="match status" value="1"/>
</dbReference>
<accession>A0AAD5PAE2</accession>
<comment type="caution">
    <text evidence="3">The sequence shown here is derived from an EMBL/GenBank/DDBJ whole genome shotgun (WGS) entry which is preliminary data.</text>
</comment>
<feature type="region of interest" description="Disordered" evidence="1">
    <location>
        <begin position="544"/>
        <end position="592"/>
    </location>
</feature>
<dbReference type="GO" id="GO:0019005">
    <property type="term" value="C:SCF ubiquitin ligase complex"/>
    <property type="evidence" value="ECO:0007669"/>
    <property type="project" value="TreeGrafter"/>
</dbReference>
<protein>
    <recommendedName>
        <fullName evidence="2">F-box domain-containing protein</fullName>
    </recommendedName>
</protein>
<evidence type="ECO:0000313" key="3">
    <source>
        <dbReference type="EMBL" id="KAI9253480.1"/>
    </source>
</evidence>
<feature type="compositionally biased region" description="Low complexity" evidence="1">
    <location>
        <begin position="272"/>
        <end position="299"/>
    </location>
</feature>
<dbReference type="AlphaFoldDB" id="A0AAD5PAE2"/>
<keyword evidence="4" id="KW-1185">Reference proteome</keyword>
<reference evidence="3" key="1">
    <citation type="journal article" date="2022" name="IScience">
        <title>Evolution of zygomycete secretomes and the origins of terrestrial fungal ecologies.</title>
        <authorList>
            <person name="Chang Y."/>
            <person name="Wang Y."/>
            <person name="Mondo S."/>
            <person name="Ahrendt S."/>
            <person name="Andreopoulos W."/>
            <person name="Barry K."/>
            <person name="Beard J."/>
            <person name="Benny G.L."/>
            <person name="Blankenship S."/>
            <person name="Bonito G."/>
            <person name="Cuomo C."/>
            <person name="Desiro A."/>
            <person name="Gervers K.A."/>
            <person name="Hundley H."/>
            <person name="Kuo A."/>
            <person name="LaButti K."/>
            <person name="Lang B.F."/>
            <person name="Lipzen A."/>
            <person name="O'Donnell K."/>
            <person name="Pangilinan J."/>
            <person name="Reynolds N."/>
            <person name="Sandor L."/>
            <person name="Smith M.E."/>
            <person name="Tsang A."/>
            <person name="Grigoriev I.V."/>
            <person name="Stajich J.E."/>
            <person name="Spatafora J.W."/>
        </authorList>
    </citation>
    <scope>NUCLEOTIDE SEQUENCE</scope>
    <source>
        <strain evidence="3">RSA 2281</strain>
    </source>
</reference>
<evidence type="ECO:0000256" key="1">
    <source>
        <dbReference type="SAM" id="MobiDB-lite"/>
    </source>
</evidence>
<feature type="compositionally biased region" description="Acidic residues" evidence="1">
    <location>
        <begin position="553"/>
        <end position="566"/>
    </location>
</feature>
<evidence type="ECO:0000313" key="4">
    <source>
        <dbReference type="Proteomes" id="UP001209540"/>
    </source>
</evidence>
<feature type="compositionally biased region" description="Low complexity" evidence="1">
    <location>
        <begin position="504"/>
        <end position="520"/>
    </location>
</feature>
<dbReference type="SUPFAM" id="SSF81383">
    <property type="entry name" value="F-box domain"/>
    <property type="match status" value="1"/>
</dbReference>
<dbReference type="Pfam" id="PF12937">
    <property type="entry name" value="F-box-like"/>
    <property type="match status" value="1"/>
</dbReference>
<dbReference type="SMART" id="SM00367">
    <property type="entry name" value="LRR_CC"/>
    <property type="match status" value="3"/>
</dbReference>
<dbReference type="EMBL" id="JAIXMP010000026">
    <property type="protein sequence ID" value="KAI9253480.1"/>
    <property type="molecule type" value="Genomic_DNA"/>
</dbReference>
<feature type="compositionally biased region" description="Low complexity" evidence="1">
    <location>
        <begin position="197"/>
        <end position="224"/>
    </location>
</feature>
<dbReference type="PANTHER" id="PTHR13318">
    <property type="entry name" value="PARTNER OF PAIRED, ISOFORM B-RELATED"/>
    <property type="match status" value="1"/>
</dbReference>
<dbReference type="InterPro" id="IPR036047">
    <property type="entry name" value="F-box-like_dom_sf"/>
</dbReference>
<organism evidence="3 4">
    <name type="scientific">Phascolomyces articulosus</name>
    <dbReference type="NCBI Taxonomy" id="60185"/>
    <lineage>
        <taxon>Eukaryota</taxon>
        <taxon>Fungi</taxon>
        <taxon>Fungi incertae sedis</taxon>
        <taxon>Mucoromycota</taxon>
        <taxon>Mucoromycotina</taxon>
        <taxon>Mucoromycetes</taxon>
        <taxon>Mucorales</taxon>
        <taxon>Lichtheimiaceae</taxon>
        <taxon>Phascolomyces</taxon>
    </lineage>
</organism>
<name>A0AAD5PAE2_9FUNG</name>
<proteinExistence type="predicted"/>
<gene>
    <name evidence="3" type="ORF">BDA99DRAFT_519941</name>
</gene>
<dbReference type="InterPro" id="IPR032675">
    <property type="entry name" value="LRR_dom_sf"/>
</dbReference>
<feature type="region of interest" description="Disordered" evidence="1">
    <location>
        <begin position="498"/>
        <end position="520"/>
    </location>
</feature>
<feature type="compositionally biased region" description="Pro residues" evidence="1">
    <location>
        <begin position="246"/>
        <end position="258"/>
    </location>
</feature>
<dbReference type="Gene3D" id="1.20.1280.50">
    <property type="match status" value="1"/>
</dbReference>
<feature type="compositionally biased region" description="Low complexity" evidence="1">
    <location>
        <begin position="24"/>
        <end position="62"/>
    </location>
</feature>
<reference evidence="3" key="2">
    <citation type="submission" date="2023-02" db="EMBL/GenBank/DDBJ databases">
        <authorList>
            <consortium name="DOE Joint Genome Institute"/>
            <person name="Mondo S.J."/>
            <person name="Chang Y."/>
            <person name="Wang Y."/>
            <person name="Ahrendt S."/>
            <person name="Andreopoulos W."/>
            <person name="Barry K."/>
            <person name="Beard J."/>
            <person name="Benny G.L."/>
            <person name="Blankenship S."/>
            <person name="Bonito G."/>
            <person name="Cuomo C."/>
            <person name="Desiro A."/>
            <person name="Gervers K.A."/>
            <person name="Hundley H."/>
            <person name="Kuo A."/>
            <person name="LaButti K."/>
            <person name="Lang B.F."/>
            <person name="Lipzen A."/>
            <person name="O'Donnell K."/>
            <person name="Pangilinan J."/>
            <person name="Reynolds N."/>
            <person name="Sandor L."/>
            <person name="Smith M.W."/>
            <person name="Tsang A."/>
            <person name="Grigoriev I.V."/>
            <person name="Stajich J.E."/>
            <person name="Spatafora J.W."/>
        </authorList>
    </citation>
    <scope>NUCLEOTIDE SEQUENCE</scope>
    <source>
        <strain evidence="3">RSA 2281</strain>
    </source>
</reference>
<dbReference type="PANTHER" id="PTHR13318:SF190">
    <property type="entry name" value="PARTNER OF PAIRED, ISOFORM B"/>
    <property type="match status" value="1"/>
</dbReference>
<feature type="domain" description="F-box" evidence="2">
    <location>
        <begin position="72"/>
        <end position="103"/>
    </location>
</feature>
<sequence length="616" mass="69809">MTRDAILGKSSPLAEWEPKSFSRTTTTTITTTPLPATHITTPSSTTTITPPPTKGKTIPTTKTQLTPSCLKRIFQYLSRSELVRVALTCRAWSTPALERVWSSFKFVREREFERVFAMITRRSASHRYGLFVKTLELVHADRDFYVSPNIILLVTLACPNLESISITFHNTRPVAPPMMMQHRPVLPPIKRPGDMTPHPIHPSQQQQQQQQNKQHPHHNNNNNIPHPPFPLQQPPSHHHHNNNNTPPIPRPHHSPPPIQQVNNNNHPHHHTNNTTNNNNNHLHPHHPSSSSSSSTSSSSQHHRQHNHSLPLAHFAHNCRKLRHIRLTSYSPKTDDSVYEMAKYLKSGTLESIVFTGCTTLQSSTLCKLALTNPQLRHIEIMGNTPVSDSSLATLAEHCGQYLESISIGNAHHLTDLSIRHVAKRCKQLKQLILFSNPDGNKLHEETLMEVLRQCSQLRVMNLSNARVLSDQFFELAATRVERELKVIQQQGNLYTKYSHHHKNQQQQQQHSTPSSLLPSSGLQRLCLGGVRREVIRGPGMTRLIQLSASKNDSDDDEDDDDDEEEEDKGHDRLLPTADNNLSHIMGSAAHMPKSTVIRGSSIWWQRRRPVFDASQQ</sequence>
<dbReference type="Proteomes" id="UP001209540">
    <property type="component" value="Unassembled WGS sequence"/>
</dbReference>
<dbReference type="SUPFAM" id="SSF52047">
    <property type="entry name" value="RNI-like"/>
    <property type="match status" value="1"/>
</dbReference>
<feature type="region of interest" description="Disordered" evidence="1">
    <location>
        <begin position="178"/>
        <end position="309"/>
    </location>
</feature>
<feature type="region of interest" description="Disordered" evidence="1">
    <location>
        <begin position="17"/>
        <end position="62"/>
    </location>
</feature>
<dbReference type="GO" id="GO:0031146">
    <property type="term" value="P:SCF-dependent proteasomal ubiquitin-dependent protein catabolic process"/>
    <property type="evidence" value="ECO:0007669"/>
    <property type="project" value="TreeGrafter"/>
</dbReference>